<reference evidence="1" key="1">
    <citation type="journal article" date="2021" name="Nat. Microbiol.">
        <title>Cocultivation of an ultrasmall environmental parasitic bacterium with lytic ability against bacteria associated with wastewater foams.</title>
        <authorList>
            <person name="Batinovic S."/>
            <person name="Rose J.J.A."/>
            <person name="Ratcliffe J."/>
            <person name="Seviour R.J."/>
            <person name="Petrovski S."/>
        </authorList>
    </citation>
    <scope>NUCLEOTIDE SEQUENCE</scope>
    <source>
        <strain evidence="1">JR1</strain>
    </source>
</reference>
<name>A0A857MN08_9BACT</name>
<protein>
    <submittedName>
        <fullName evidence="1">Uncharacterized protein</fullName>
    </submittedName>
</protein>
<proteinExistence type="predicted"/>
<accession>A0A857MN08</accession>
<dbReference type="AlphaFoldDB" id="A0A857MN08"/>
<evidence type="ECO:0000313" key="2">
    <source>
        <dbReference type="Proteomes" id="UP001059824"/>
    </source>
</evidence>
<sequence length="89" mass="9893">MSSQATFVIDKSSGATFKAMHRLTQTIRSTHPDAAAEYRTLLDKGSAYWQCEVTFGRPLDRVESGNVLYAAKQAADLSSEVTFERLQFS</sequence>
<dbReference type="Proteomes" id="UP001059824">
    <property type="component" value="Chromosome"/>
</dbReference>
<evidence type="ECO:0000313" key="1">
    <source>
        <dbReference type="EMBL" id="QHN42659.1"/>
    </source>
</evidence>
<keyword evidence="2" id="KW-1185">Reference proteome</keyword>
<gene>
    <name evidence="1" type="ORF">GII36_02200</name>
</gene>
<dbReference type="RefSeq" id="WP_260764119.1">
    <property type="nucleotide sequence ID" value="NZ_CP045921.1"/>
</dbReference>
<dbReference type="KEGG" id="mama:GII36_02200"/>
<dbReference type="EMBL" id="CP045921">
    <property type="protein sequence ID" value="QHN42659.1"/>
    <property type="molecule type" value="Genomic_DNA"/>
</dbReference>
<organism evidence="1 2">
    <name type="scientific">Candidatus Mycosynbacter amalyticus</name>
    <dbReference type="NCBI Taxonomy" id="2665156"/>
    <lineage>
        <taxon>Bacteria</taxon>
        <taxon>Candidatus Saccharimonadota</taxon>
        <taxon>Candidatus Saccharimonadota incertae sedis</taxon>
        <taxon>Candidatus Mycosynbacter</taxon>
    </lineage>
</organism>